<dbReference type="PANTHER" id="PTHR32027:SF9">
    <property type="entry name" value="BLL3847 PROTEIN"/>
    <property type="match status" value="1"/>
</dbReference>
<organism evidence="2 3">
    <name type="scientific">Nocardia jiangxiensis</name>
    <dbReference type="NCBI Taxonomy" id="282685"/>
    <lineage>
        <taxon>Bacteria</taxon>
        <taxon>Bacillati</taxon>
        <taxon>Actinomycetota</taxon>
        <taxon>Actinomycetes</taxon>
        <taxon>Mycobacteriales</taxon>
        <taxon>Nocardiaceae</taxon>
        <taxon>Nocardia</taxon>
    </lineage>
</organism>
<dbReference type="Proteomes" id="UP001601992">
    <property type="component" value="Unassembled WGS sequence"/>
</dbReference>
<evidence type="ECO:0000313" key="2">
    <source>
        <dbReference type="EMBL" id="MFF3566622.1"/>
    </source>
</evidence>
<keyword evidence="3" id="KW-1185">Reference proteome</keyword>
<dbReference type="InterPro" id="IPR013108">
    <property type="entry name" value="Amidohydro_3"/>
</dbReference>
<evidence type="ECO:0000313" key="3">
    <source>
        <dbReference type="Proteomes" id="UP001601992"/>
    </source>
</evidence>
<dbReference type="RefSeq" id="WP_387402450.1">
    <property type="nucleotide sequence ID" value="NZ_JBIAQY010000001.1"/>
</dbReference>
<dbReference type="PANTHER" id="PTHR32027">
    <property type="entry name" value="CYTOSINE DEAMINASE"/>
    <property type="match status" value="1"/>
</dbReference>
<dbReference type="InterPro" id="IPR032466">
    <property type="entry name" value="Metal_Hydrolase"/>
</dbReference>
<dbReference type="Gene3D" id="2.30.40.10">
    <property type="entry name" value="Urease, subunit C, domain 1"/>
    <property type="match status" value="1"/>
</dbReference>
<dbReference type="Pfam" id="PF07969">
    <property type="entry name" value="Amidohydro_3"/>
    <property type="match status" value="1"/>
</dbReference>
<dbReference type="InterPro" id="IPR052349">
    <property type="entry name" value="Metallo-hydrolase_Enzymes"/>
</dbReference>
<gene>
    <name evidence="2" type="ORF">ACFYXQ_02455</name>
</gene>
<protein>
    <submittedName>
        <fullName evidence="2">Amidohydrolase family protein</fullName>
    </submittedName>
</protein>
<dbReference type="InterPro" id="IPR011059">
    <property type="entry name" value="Metal-dep_hydrolase_composite"/>
</dbReference>
<accession>A0ABW6RRI6</accession>
<dbReference type="SUPFAM" id="SSF51338">
    <property type="entry name" value="Composite domain of metallo-dependent hydrolases"/>
    <property type="match status" value="1"/>
</dbReference>
<name>A0ABW6RRI6_9NOCA</name>
<feature type="domain" description="Amidohydrolase 3" evidence="1">
    <location>
        <begin position="41"/>
        <end position="395"/>
    </location>
</feature>
<comment type="caution">
    <text evidence="2">The sequence shown here is derived from an EMBL/GenBank/DDBJ whole genome shotgun (WGS) entry which is preliminary data.</text>
</comment>
<proteinExistence type="predicted"/>
<evidence type="ECO:0000259" key="1">
    <source>
        <dbReference type="Pfam" id="PF07969"/>
    </source>
</evidence>
<dbReference type="EMBL" id="JBIAQY010000001">
    <property type="protein sequence ID" value="MFF3566622.1"/>
    <property type="molecule type" value="Genomic_DNA"/>
</dbReference>
<reference evidence="2 3" key="1">
    <citation type="submission" date="2024-10" db="EMBL/GenBank/DDBJ databases">
        <title>The Natural Products Discovery Center: Release of the First 8490 Sequenced Strains for Exploring Actinobacteria Biosynthetic Diversity.</title>
        <authorList>
            <person name="Kalkreuter E."/>
            <person name="Kautsar S.A."/>
            <person name="Yang D."/>
            <person name="Bader C.D."/>
            <person name="Teijaro C.N."/>
            <person name="Fluegel L."/>
            <person name="Davis C.M."/>
            <person name="Simpson J.R."/>
            <person name="Lauterbach L."/>
            <person name="Steele A.D."/>
            <person name="Gui C."/>
            <person name="Meng S."/>
            <person name="Li G."/>
            <person name="Viehrig K."/>
            <person name="Ye F."/>
            <person name="Su P."/>
            <person name="Kiefer A.F."/>
            <person name="Nichols A."/>
            <person name="Cepeda A.J."/>
            <person name="Yan W."/>
            <person name="Fan B."/>
            <person name="Jiang Y."/>
            <person name="Adhikari A."/>
            <person name="Zheng C.-J."/>
            <person name="Schuster L."/>
            <person name="Cowan T.M."/>
            <person name="Smanski M.J."/>
            <person name="Chevrette M.G."/>
            <person name="De Carvalho L.P.S."/>
            <person name="Shen B."/>
        </authorList>
    </citation>
    <scope>NUCLEOTIDE SEQUENCE [LARGE SCALE GENOMIC DNA]</scope>
    <source>
        <strain evidence="2 3">NPDC002593</strain>
    </source>
</reference>
<dbReference type="Gene3D" id="3.20.20.140">
    <property type="entry name" value="Metal-dependent hydrolases"/>
    <property type="match status" value="1"/>
</dbReference>
<dbReference type="SUPFAM" id="SSF51556">
    <property type="entry name" value="Metallo-dependent hydrolases"/>
    <property type="match status" value="1"/>
</dbReference>
<sequence length="401" mass="42682">MHTVITNIRPWGGPLCDVVLDERSVVEIAAVGSAPTSDATIVDGAGRVAVPSFSDVHTHLDSNRLGLPFRPCTGAPDLMSRIMDDRANWRSAEASVTDRATYALQRAITFGATRVRSHAQVDADSGLAKLEGVLAARETHRDRATVEVVAFPQVGLHREAGVVALTAEALRLGADLVGGIDPCSIDRDPVRHLDTVFDLAERFGCGVDIHLHEPGALGLFSLSLITERTRALGMAGSVTVSHAFCLAEASTEAFRAIDELAELDIALTTIAPGTHGSLPIRRIVDAGVRIGLGMDGQRDYWSPYGNGDMLDRTWQLAFTQGYTFEPDLDSALAVATWGGHAVLDRAASRLVHGERPGLRVGDPAELVLIDAESAAAGVLDRPAGRVTVHHGRVVAENGELR</sequence>